<sequence length="102" mass="11506">EDDESVIETPPPKPLSIPVVTPYAKLQLAASKRAEAKAKASTETKSSFGTDYGRAKKEFIARLKESNRDLKRAALEQAWKDSGLRESIVSRLSEAERKRRRY</sequence>
<gene>
    <name evidence="1" type="ORF">SCF082_LOCUS23550</name>
</gene>
<evidence type="ECO:0000313" key="1">
    <source>
        <dbReference type="EMBL" id="CAK9040519.1"/>
    </source>
</evidence>
<dbReference type="EMBL" id="CAXAMM010017152">
    <property type="protein sequence ID" value="CAK9040519.1"/>
    <property type="molecule type" value="Genomic_DNA"/>
</dbReference>
<feature type="non-terminal residue" evidence="1">
    <location>
        <position position="1"/>
    </location>
</feature>
<accession>A0ABP0LPM6</accession>
<reference evidence="1 2" key="1">
    <citation type="submission" date="2024-02" db="EMBL/GenBank/DDBJ databases">
        <authorList>
            <person name="Chen Y."/>
            <person name="Shah S."/>
            <person name="Dougan E. K."/>
            <person name="Thang M."/>
            <person name="Chan C."/>
        </authorList>
    </citation>
    <scope>NUCLEOTIDE SEQUENCE [LARGE SCALE GENOMIC DNA]</scope>
</reference>
<protein>
    <submittedName>
        <fullName evidence="1">Uncharacterized protein</fullName>
    </submittedName>
</protein>
<comment type="caution">
    <text evidence="1">The sequence shown here is derived from an EMBL/GenBank/DDBJ whole genome shotgun (WGS) entry which is preliminary data.</text>
</comment>
<dbReference type="Proteomes" id="UP001642464">
    <property type="component" value="Unassembled WGS sequence"/>
</dbReference>
<proteinExistence type="predicted"/>
<name>A0ABP0LPM6_9DINO</name>
<evidence type="ECO:0000313" key="2">
    <source>
        <dbReference type="Proteomes" id="UP001642464"/>
    </source>
</evidence>
<keyword evidence="2" id="KW-1185">Reference proteome</keyword>
<organism evidence="1 2">
    <name type="scientific">Durusdinium trenchii</name>
    <dbReference type="NCBI Taxonomy" id="1381693"/>
    <lineage>
        <taxon>Eukaryota</taxon>
        <taxon>Sar</taxon>
        <taxon>Alveolata</taxon>
        <taxon>Dinophyceae</taxon>
        <taxon>Suessiales</taxon>
        <taxon>Symbiodiniaceae</taxon>
        <taxon>Durusdinium</taxon>
    </lineage>
</organism>